<dbReference type="PANTHER" id="PTHR11229">
    <property type="entry name" value="50S RIBOSOMAL PROTEIN L3"/>
    <property type="match status" value="1"/>
</dbReference>
<proteinExistence type="inferred from homology"/>
<evidence type="ECO:0000256" key="9">
    <source>
        <dbReference type="RuleBase" id="RU003906"/>
    </source>
</evidence>
<accession>A0A8J6PFK7</accession>
<evidence type="ECO:0000256" key="6">
    <source>
        <dbReference type="ARBA" id="ARBA00035243"/>
    </source>
</evidence>
<dbReference type="InterPro" id="IPR019926">
    <property type="entry name" value="Ribosomal_uL3_CS"/>
</dbReference>
<keyword evidence="4 7" id="KW-0689">Ribosomal protein</keyword>
<dbReference type="FunFam" id="2.40.30.10:FF:000004">
    <property type="entry name" value="50S ribosomal protein L3"/>
    <property type="match status" value="1"/>
</dbReference>
<comment type="caution">
    <text evidence="10">The sequence shown here is derived from an EMBL/GenBank/DDBJ whole genome shotgun (WGS) entry which is preliminary data.</text>
</comment>
<comment type="similarity">
    <text evidence="1 7 8">Belongs to the universal ribosomal protein uL3 family.</text>
</comment>
<evidence type="ECO:0000256" key="2">
    <source>
        <dbReference type="ARBA" id="ARBA00022730"/>
    </source>
</evidence>
<evidence type="ECO:0000256" key="3">
    <source>
        <dbReference type="ARBA" id="ARBA00022884"/>
    </source>
</evidence>
<dbReference type="OrthoDB" id="9806135at2"/>
<dbReference type="AlphaFoldDB" id="A0A8J6PFK7"/>
<dbReference type="PANTHER" id="PTHR11229:SF16">
    <property type="entry name" value="LARGE RIBOSOMAL SUBUNIT PROTEIN UL3C"/>
    <property type="match status" value="1"/>
</dbReference>
<protein>
    <recommendedName>
        <fullName evidence="6 7">Large ribosomal subunit protein uL3</fullName>
    </recommendedName>
</protein>
<reference evidence="10" key="1">
    <citation type="submission" date="2020-08" db="EMBL/GenBank/DDBJ databases">
        <title>Genome public.</title>
        <authorList>
            <person name="Liu C."/>
            <person name="Sun Q."/>
        </authorList>
    </citation>
    <scope>NUCLEOTIDE SEQUENCE</scope>
    <source>
        <strain evidence="10">NSJ-15</strain>
    </source>
</reference>
<evidence type="ECO:0000313" key="11">
    <source>
        <dbReference type="Proteomes" id="UP000632659"/>
    </source>
</evidence>
<keyword evidence="2 7" id="KW-0699">rRNA-binding</keyword>
<dbReference type="RefSeq" id="WP_093989981.1">
    <property type="nucleotide sequence ID" value="NZ_FYDD01000004.1"/>
</dbReference>
<dbReference type="SUPFAM" id="SSF50447">
    <property type="entry name" value="Translation proteins"/>
    <property type="match status" value="1"/>
</dbReference>
<keyword evidence="3 7" id="KW-0694">RNA-binding</keyword>
<dbReference type="EMBL" id="JACRTL010000003">
    <property type="protein sequence ID" value="MBC8610832.1"/>
    <property type="molecule type" value="Genomic_DNA"/>
</dbReference>
<evidence type="ECO:0000256" key="4">
    <source>
        <dbReference type="ARBA" id="ARBA00022980"/>
    </source>
</evidence>
<comment type="function">
    <text evidence="7 9">One of the primary rRNA binding proteins, it binds directly near the 3'-end of the 23S rRNA, where it nucleates assembly of the 50S subunit.</text>
</comment>
<dbReference type="PROSITE" id="PS00474">
    <property type="entry name" value="RIBOSOMAL_L3"/>
    <property type="match status" value="1"/>
</dbReference>
<keyword evidence="5 7" id="KW-0687">Ribonucleoprotein</keyword>
<gene>
    <name evidence="7 10" type="primary">rplC</name>
    <name evidence="10" type="ORF">H8702_06800</name>
</gene>
<evidence type="ECO:0000256" key="1">
    <source>
        <dbReference type="ARBA" id="ARBA00006540"/>
    </source>
</evidence>
<dbReference type="InterPro" id="IPR009000">
    <property type="entry name" value="Transl_B-barrel_sf"/>
</dbReference>
<dbReference type="GO" id="GO:0022625">
    <property type="term" value="C:cytosolic large ribosomal subunit"/>
    <property type="evidence" value="ECO:0007669"/>
    <property type="project" value="TreeGrafter"/>
</dbReference>
<dbReference type="GO" id="GO:0006412">
    <property type="term" value="P:translation"/>
    <property type="evidence" value="ECO:0007669"/>
    <property type="project" value="UniProtKB-UniRule"/>
</dbReference>
<dbReference type="InterPro" id="IPR000597">
    <property type="entry name" value="Ribosomal_uL3"/>
</dbReference>
<comment type="subunit">
    <text evidence="7 9">Part of the 50S ribosomal subunit. Forms a cluster with proteins L14 and L19.</text>
</comment>
<dbReference type="InterPro" id="IPR019927">
    <property type="entry name" value="Ribosomal_uL3_bac/org-type"/>
</dbReference>
<dbReference type="Proteomes" id="UP000632659">
    <property type="component" value="Unassembled WGS sequence"/>
</dbReference>
<evidence type="ECO:0000313" key="10">
    <source>
        <dbReference type="EMBL" id="MBC8610832.1"/>
    </source>
</evidence>
<dbReference type="Pfam" id="PF00297">
    <property type="entry name" value="Ribosomal_L3"/>
    <property type="match status" value="1"/>
</dbReference>
<evidence type="ECO:0000256" key="5">
    <source>
        <dbReference type="ARBA" id="ARBA00023274"/>
    </source>
</evidence>
<sequence length="211" mass="22200">MKSAIIGKKIGMTQIFDEAGKVIPVTVIEAGPCVVVQKKTMENDGYEAVQVGFGDMKANKVNKPMKGHFAKGDVAPKRTLKEFKFDDCAAVNVGDILKADVFAAGDIVDVTGTSKGKGYAGTIKRHNGARIKETHGSGPVHRHAGSMGACSDPSRIYKGKKMPGHMGAETVTVQNLEIVKVDAENNLIALKGAVPGPKNGIVTVTTSVKKA</sequence>
<dbReference type="Gene3D" id="3.30.160.810">
    <property type="match status" value="1"/>
</dbReference>
<dbReference type="HAMAP" id="MF_01325_B">
    <property type="entry name" value="Ribosomal_uL3_B"/>
    <property type="match status" value="1"/>
</dbReference>
<dbReference type="GO" id="GO:0003735">
    <property type="term" value="F:structural constituent of ribosome"/>
    <property type="evidence" value="ECO:0007669"/>
    <property type="project" value="UniProtKB-UniRule"/>
</dbReference>
<dbReference type="Gene3D" id="2.40.30.10">
    <property type="entry name" value="Translation factors"/>
    <property type="match status" value="1"/>
</dbReference>
<dbReference type="FunFam" id="3.30.160.810:FF:000001">
    <property type="entry name" value="50S ribosomal protein L3"/>
    <property type="match status" value="1"/>
</dbReference>
<name>A0A8J6PFK7_9FIRM</name>
<organism evidence="10 11">
    <name type="scientific">Massiliimalia timonensis</name>
    <dbReference type="NCBI Taxonomy" id="1987501"/>
    <lineage>
        <taxon>Bacteria</taxon>
        <taxon>Bacillati</taxon>
        <taxon>Bacillota</taxon>
        <taxon>Clostridia</taxon>
        <taxon>Eubacteriales</taxon>
        <taxon>Oscillospiraceae</taxon>
        <taxon>Massiliimalia</taxon>
    </lineage>
</organism>
<evidence type="ECO:0000256" key="8">
    <source>
        <dbReference type="RuleBase" id="RU003905"/>
    </source>
</evidence>
<keyword evidence="11" id="KW-1185">Reference proteome</keyword>
<evidence type="ECO:0000256" key="7">
    <source>
        <dbReference type="HAMAP-Rule" id="MF_01325"/>
    </source>
</evidence>
<dbReference type="GO" id="GO:0019843">
    <property type="term" value="F:rRNA binding"/>
    <property type="evidence" value="ECO:0007669"/>
    <property type="project" value="UniProtKB-UniRule"/>
</dbReference>
<dbReference type="NCBIfam" id="TIGR03625">
    <property type="entry name" value="L3_bact"/>
    <property type="match status" value="1"/>
</dbReference>